<name>A0A8T4IW71_9ACTN</name>
<comment type="caution">
    <text evidence="5">The sequence shown here is derived from an EMBL/GenBank/DDBJ whole genome shotgun (WGS) entry which is preliminary data.</text>
</comment>
<dbReference type="InterPro" id="IPR020845">
    <property type="entry name" value="AMP-binding_CS"/>
</dbReference>
<dbReference type="Pfam" id="PF00975">
    <property type="entry name" value="Thioesterase"/>
    <property type="match status" value="1"/>
</dbReference>
<dbReference type="GO" id="GO:0017000">
    <property type="term" value="P:antibiotic biosynthetic process"/>
    <property type="evidence" value="ECO:0007669"/>
    <property type="project" value="UniProtKB-ARBA"/>
</dbReference>
<accession>A0A8T4IW71</accession>
<dbReference type="GO" id="GO:0031177">
    <property type="term" value="F:phosphopantetheine binding"/>
    <property type="evidence" value="ECO:0007669"/>
    <property type="project" value="InterPro"/>
</dbReference>
<keyword evidence="6" id="KW-1185">Reference proteome</keyword>
<dbReference type="Gene3D" id="3.40.50.980">
    <property type="match status" value="2"/>
</dbReference>
<evidence type="ECO:0000313" key="6">
    <source>
        <dbReference type="Proteomes" id="UP000675554"/>
    </source>
</evidence>
<feature type="region of interest" description="Disordered" evidence="3">
    <location>
        <begin position="526"/>
        <end position="549"/>
    </location>
</feature>
<protein>
    <submittedName>
        <fullName evidence="5">Amino acid adenylation domain-containing protein</fullName>
    </submittedName>
</protein>
<dbReference type="Proteomes" id="UP000675554">
    <property type="component" value="Unassembled WGS sequence"/>
</dbReference>
<keyword evidence="1" id="KW-0596">Phosphopantetheine</keyword>
<dbReference type="Gene3D" id="1.10.1200.10">
    <property type="entry name" value="ACP-like"/>
    <property type="match status" value="1"/>
</dbReference>
<dbReference type="SMART" id="SM00824">
    <property type="entry name" value="PKS_TE"/>
    <property type="match status" value="1"/>
</dbReference>
<dbReference type="InterPro" id="IPR025110">
    <property type="entry name" value="AMP-bd_C"/>
</dbReference>
<dbReference type="NCBIfam" id="TIGR01733">
    <property type="entry name" value="AA-adenyl-dom"/>
    <property type="match status" value="1"/>
</dbReference>
<dbReference type="Gene3D" id="2.30.38.10">
    <property type="entry name" value="Luciferase, Domain 3"/>
    <property type="match status" value="1"/>
</dbReference>
<dbReference type="Pfam" id="PF00550">
    <property type="entry name" value="PP-binding"/>
    <property type="match status" value="1"/>
</dbReference>
<dbReference type="InterPro" id="IPR000873">
    <property type="entry name" value="AMP-dep_synth/lig_dom"/>
</dbReference>
<proteinExistence type="predicted"/>
<feature type="compositionally biased region" description="Acidic residues" evidence="3">
    <location>
        <begin position="539"/>
        <end position="548"/>
    </location>
</feature>
<feature type="domain" description="Carrier" evidence="4">
    <location>
        <begin position="546"/>
        <end position="621"/>
    </location>
</feature>
<dbReference type="GO" id="GO:0043041">
    <property type="term" value="P:amino acid activation for nonribosomal peptide biosynthetic process"/>
    <property type="evidence" value="ECO:0007669"/>
    <property type="project" value="TreeGrafter"/>
</dbReference>
<dbReference type="SMART" id="SM00823">
    <property type="entry name" value="PKS_PP"/>
    <property type="match status" value="1"/>
</dbReference>
<dbReference type="EMBL" id="JAGSMN010000389">
    <property type="protein sequence ID" value="MBR7674823.1"/>
    <property type="molecule type" value="Genomic_DNA"/>
</dbReference>
<evidence type="ECO:0000259" key="4">
    <source>
        <dbReference type="PROSITE" id="PS50075"/>
    </source>
</evidence>
<dbReference type="AlphaFoldDB" id="A0A8T4IW71"/>
<reference evidence="5" key="1">
    <citation type="submission" date="2021-04" db="EMBL/GenBank/DDBJ databases">
        <title>Sequencing of actinobacteria type strains.</title>
        <authorList>
            <person name="Nguyen G.-S."/>
            <person name="Wentzel A."/>
        </authorList>
    </citation>
    <scope>NUCLEOTIDE SEQUENCE</scope>
    <source>
        <strain evidence="5">DSM 42095</strain>
    </source>
</reference>
<dbReference type="InterPro" id="IPR036736">
    <property type="entry name" value="ACP-like_sf"/>
</dbReference>
<dbReference type="Gene3D" id="3.40.50.1820">
    <property type="entry name" value="alpha/beta hydrolase"/>
    <property type="match status" value="1"/>
</dbReference>
<dbReference type="PROSITE" id="PS00455">
    <property type="entry name" value="AMP_BINDING"/>
    <property type="match status" value="1"/>
</dbReference>
<dbReference type="InterPro" id="IPR029058">
    <property type="entry name" value="AB_hydrolase_fold"/>
</dbReference>
<dbReference type="Pfam" id="PF00501">
    <property type="entry name" value="AMP-binding"/>
    <property type="match status" value="1"/>
</dbReference>
<sequence length="917" mass="96345">MAHTQTGTATASAGGAAAPLVHDLVRRTALTHPGRTAVTDTDGSALSYGELAERTRRLAHVLRGHGVGPDVPVPVRLTRSADVVVAMLAAFEAGGAYAPVDPAWPTARMALVLEKLGATVCVTDGEPAREYGVDGVLAVPPGGHPAAPETGEAPEESAPPASPALHPDHLAYVLHTSGSTGTPKSVAMTHRGLSRLIGWQTASGPTGLTTLNFTAMGFDVTFQEVLSTLATGGRLCLVAEEVRRDPERLLATLDTQSIERIFLPYVALQQLAKAAERTGRVPRSLRHVVTAGERLVVTEAIAGLFARLPGCRLDNHYGPTEAHLVTSHTLRAEDTPWPELPPIGTAVTGATAHVLDASLAPVPPGEEGELFVGGPAVARGYLRQPALTAERFLPDPFAAHSGARMYRTGDLVRRDADGTVHFVGRTDTQIKVRGYRVEPAEVETVLAKHPGVREVAVGLRTLVDDVAGLVAYVVPEASGVPAVGELLDHARGTLPDYMVPSRFVFLPSLPLTATGKVDQRALLDTALPAGPGQGTADAEGGEDSEGGEESLTATVLRLWRRVLGHDEFDEDDDFFDVGGDSLLATWVVAELGHTLGREVELALLLEESTVAGLAQALARSEAEGEGAPSVRRTGSEVRTLSPGPSGRALFLFHALGGELFAYRELARALTSPLRVLGVRLTGERVPLSVPETARMHMEQIRIVQPEGPYLLAGWSYGGVLAFETARQLTAAGERVEFLGLVDANPLRDPITGLAPAQTPHLPLLTRVLEGIEKEGAGTNGAAVGERGGSGNGLLGVEHLATEEEWTSLMGTSAAATGLSARHLKHQLETASDSMRAAIAYAPEPYAGDAVLFQAEATGTDMRRQLAADLGGLIGGNLRVLPVPGDHNGMLTAPDVDRLAAAMDEAIEHSREEATHGS</sequence>
<evidence type="ECO:0000256" key="3">
    <source>
        <dbReference type="SAM" id="MobiDB-lite"/>
    </source>
</evidence>
<evidence type="ECO:0000256" key="2">
    <source>
        <dbReference type="ARBA" id="ARBA00022553"/>
    </source>
</evidence>
<evidence type="ECO:0000313" key="5">
    <source>
        <dbReference type="EMBL" id="MBR7674823.1"/>
    </source>
</evidence>
<dbReference type="SUPFAM" id="SSF53474">
    <property type="entry name" value="alpha/beta-Hydrolases"/>
    <property type="match status" value="1"/>
</dbReference>
<feature type="region of interest" description="Disordered" evidence="3">
    <location>
        <begin position="621"/>
        <end position="641"/>
    </location>
</feature>
<dbReference type="Pfam" id="PF13193">
    <property type="entry name" value="AMP-binding_C"/>
    <property type="match status" value="1"/>
</dbReference>
<evidence type="ECO:0000256" key="1">
    <source>
        <dbReference type="ARBA" id="ARBA00022450"/>
    </source>
</evidence>
<dbReference type="PANTHER" id="PTHR45527">
    <property type="entry name" value="NONRIBOSOMAL PEPTIDE SYNTHETASE"/>
    <property type="match status" value="1"/>
</dbReference>
<dbReference type="PROSITE" id="PS50075">
    <property type="entry name" value="CARRIER"/>
    <property type="match status" value="1"/>
</dbReference>
<dbReference type="InterPro" id="IPR020806">
    <property type="entry name" value="PKS_PP-bd"/>
</dbReference>
<feature type="compositionally biased region" description="Low complexity" evidence="3">
    <location>
        <begin position="140"/>
        <end position="165"/>
    </location>
</feature>
<dbReference type="GO" id="GO:0005737">
    <property type="term" value="C:cytoplasm"/>
    <property type="evidence" value="ECO:0007669"/>
    <property type="project" value="TreeGrafter"/>
</dbReference>
<dbReference type="SUPFAM" id="SSF47336">
    <property type="entry name" value="ACP-like"/>
    <property type="match status" value="1"/>
</dbReference>
<dbReference type="InterPro" id="IPR009081">
    <property type="entry name" value="PP-bd_ACP"/>
</dbReference>
<gene>
    <name evidence="5" type="ORF">KDA82_17700</name>
</gene>
<dbReference type="Gene3D" id="3.30.300.30">
    <property type="match status" value="1"/>
</dbReference>
<dbReference type="InterPro" id="IPR001031">
    <property type="entry name" value="Thioesterase"/>
</dbReference>
<dbReference type="PANTHER" id="PTHR45527:SF1">
    <property type="entry name" value="FATTY ACID SYNTHASE"/>
    <property type="match status" value="1"/>
</dbReference>
<keyword evidence="2" id="KW-0597">Phosphoprotein</keyword>
<dbReference type="InterPro" id="IPR020802">
    <property type="entry name" value="TesA-like"/>
</dbReference>
<organism evidence="5 6">
    <name type="scientific">Streptomyces daliensis</name>
    <dbReference type="NCBI Taxonomy" id="299421"/>
    <lineage>
        <taxon>Bacteria</taxon>
        <taxon>Bacillati</taxon>
        <taxon>Actinomycetota</taxon>
        <taxon>Actinomycetes</taxon>
        <taxon>Kitasatosporales</taxon>
        <taxon>Streptomycetaceae</taxon>
        <taxon>Streptomyces</taxon>
    </lineage>
</organism>
<dbReference type="InterPro" id="IPR010071">
    <property type="entry name" value="AA_adenyl_dom"/>
</dbReference>
<dbReference type="InterPro" id="IPR045851">
    <property type="entry name" value="AMP-bd_C_sf"/>
</dbReference>
<feature type="region of interest" description="Disordered" evidence="3">
    <location>
        <begin position="140"/>
        <end position="166"/>
    </location>
</feature>
<dbReference type="GO" id="GO:0044550">
    <property type="term" value="P:secondary metabolite biosynthetic process"/>
    <property type="evidence" value="ECO:0007669"/>
    <property type="project" value="TreeGrafter"/>
</dbReference>
<dbReference type="SUPFAM" id="SSF56801">
    <property type="entry name" value="Acetyl-CoA synthetase-like"/>
    <property type="match status" value="1"/>
</dbReference>